<protein>
    <submittedName>
        <fullName evidence="1">Cof-type HAD-IIB family hydrolase</fullName>
    </submittedName>
</protein>
<dbReference type="PANTHER" id="PTHR10000">
    <property type="entry name" value="PHOSPHOSERINE PHOSPHATASE"/>
    <property type="match status" value="1"/>
</dbReference>
<dbReference type="Pfam" id="PF08282">
    <property type="entry name" value="Hydrolase_3"/>
    <property type="match status" value="1"/>
</dbReference>
<dbReference type="NCBIfam" id="TIGR01484">
    <property type="entry name" value="HAD-SF-IIB"/>
    <property type="match status" value="1"/>
</dbReference>
<dbReference type="Gene3D" id="3.30.1240.10">
    <property type="match status" value="1"/>
</dbReference>
<accession>A0A2N5GNF9</accession>
<name>A0A2N5GNF9_9BACI</name>
<keyword evidence="1" id="KW-0378">Hydrolase</keyword>
<proteinExistence type="predicted"/>
<reference evidence="1 3" key="1">
    <citation type="submission" date="2017-11" db="EMBL/GenBank/DDBJ databases">
        <title>Comparitive Functional Genomics of Dry Heat Resistant strains isolated from the Viking Spacecraft.</title>
        <authorList>
            <person name="Seuylemezian A."/>
            <person name="Cooper K."/>
            <person name="Vaishampayan P."/>
        </authorList>
    </citation>
    <scope>NUCLEOTIDE SEQUENCE [LARGE SCALE GENOMIC DNA]</scope>
    <source>
        <strain evidence="1 3">M4.6</strain>
    </source>
</reference>
<sequence length="256" mass="29231">MSKIVFFDIDGTLLDHDKKLPITAKKAVKELQNSGVYVAIATGRAPFMFESLREELGIESFVSFNGQYVVFEGEVIYKNPLNNDEIQRLVQQGKENNHPLVFMNHGTMKATVKHHRYIEDSLMTLKFPHPEVDKSFYQNREIYQSLLFIEEEDEALYLEQFPELRFIRWHPFSMDVLPAGGSKAEGIKKMIERLGFQIENVFAFGDGLNDIEMIQTVGTGVAMGNAEPALKQYADYITKDVAEDGIQHGLKHLQLI</sequence>
<evidence type="ECO:0000313" key="1">
    <source>
        <dbReference type="EMBL" id="PLR84045.1"/>
    </source>
</evidence>
<dbReference type="GO" id="GO:0005829">
    <property type="term" value="C:cytosol"/>
    <property type="evidence" value="ECO:0007669"/>
    <property type="project" value="TreeGrafter"/>
</dbReference>
<dbReference type="AlphaFoldDB" id="A0A2N5GNF9"/>
<dbReference type="OrthoDB" id="9810101at2"/>
<dbReference type="SUPFAM" id="SSF56784">
    <property type="entry name" value="HAD-like"/>
    <property type="match status" value="1"/>
</dbReference>
<dbReference type="SFLD" id="SFLDS00003">
    <property type="entry name" value="Haloacid_Dehalogenase"/>
    <property type="match status" value="1"/>
</dbReference>
<gene>
    <name evidence="1" type="ORF">CU635_06995</name>
    <name evidence="2" type="ORF">CVD25_13010</name>
</gene>
<dbReference type="Proteomes" id="UP000234951">
    <property type="component" value="Unassembled WGS sequence"/>
</dbReference>
<dbReference type="NCBIfam" id="TIGR00099">
    <property type="entry name" value="Cof-subfamily"/>
    <property type="match status" value="1"/>
</dbReference>
<dbReference type="InterPro" id="IPR006379">
    <property type="entry name" value="HAD-SF_hydro_IIB"/>
</dbReference>
<reference evidence="2 4" key="2">
    <citation type="submission" date="2017-12" db="EMBL/GenBank/DDBJ databases">
        <title>Comparative Functional Genomics of Dry Heat Resistant strains isolated from the Viking Spacecraft.</title>
        <authorList>
            <person name="Seuylemezian A."/>
            <person name="Cooper K."/>
            <person name="Vaishampayan P."/>
        </authorList>
    </citation>
    <scope>NUCLEOTIDE SEQUENCE [LARGE SCALE GENOMIC DNA]</scope>
    <source>
        <strain evidence="2 4">ATCC 29669</strain>
    </source>
</reference>
<evidence type="ECO:0000313" key="3">
    <source>
        <dbReference type="Proteomes" id="UP000234951"/>
    </source>
</evidence>
<dbReference type="InterPro" id="IPR023214">
    <property type="entry name" value="HAD_sf"/>
</dbReference>
<dbReference type="SFLD" id="SFLDG01144">
    <property type="entry name" value="C2.B.4:_PGP_Like"/>
    <property type="match status" value="1"/>
</dbReference>
<dbReference type="EMBL" id="PGVD01000033">
    <property type="protein sequence ID" value="PLR96310.1"/>
    <property type="molecule type" value="Genomic_DNA"/>
</dbReference>
<comment type="caution">
    <text evidence="1">The sequence shown here is derived from an EMBL/GenBank/DDBJ whole genome shotgun (WGS) entry which is preliminary data.</text>
</comment>
<dbReference type="RefSeq" id="WP_101576453.1">
    <property type="nucleotide sequence ID" value="NZ_PGVA01000014.1"/>
</dbReference>
<dbReference type="GO" id="GO:0016791">
    <property type="term" value="F:phosphatase activity"/>
    <property type="evidence" value="ECO:0007669"/>
    <property type="project" value="TreeGrafter"/>
</dbReference>
<dbReference type="InterPro" id="IPR000150">
    <property type="entry name" value="Cof"/>
</dbReference>
<dbReference type="EMBL" id="PGVA01000014">
    <property type="protein sequence ID" value="PLR84045.1"/>
    <property type="molecule type" value="Genomic_DNA"/>
</dbReference>
<dbReference type="GO" id="GO:0000287">
    <property type="term" value="F:magnesium ion binding"/>
    <property type="evidence" value="ECO:0007669"/>
    <property type="project" value="TreeGrafter"/>
</dbReference>
<dbReference type="CDD" id="cd07517">
    <property type="entry name" value="HAD_HPP"/>
    <property type="match status" value="1"/>
</dbReference>
<keyword evidence="4" id="KW-1185">Reference proteome</keyword>
<dbReference type="PANTHER" id="PTHR10000:SF25">
    <property type="entry name" value="PHOSPHATASE YKRA-RELATED"/>
    <property type="match status" value="1"/>
</dbReference>
<dbReference type="PROSITE" id="PS01229">
    <property type="entry name" value="COF_2"/>
    <property type="match status" value="1"/>
</dbReference>
<organism evidence="1 3">
    <name type="scientific">Bacillus canaveralius</name>
    <dbReference type="NCBI Taxonomy" id="1403243"/>
    <lineage>
        <taxon>Bacteria</taxon>
        <taxon>Bacillati</taxon>
        <taxon>Bacillota</taxon>
        <taxon>Bacilli</taxon>
        <taxon>Bacillales</taxon>
        <taxon>Bacillaceae</taxon>
        <taxon>Bacillus</taxon>
    </lineage>
</organism>
<dbReference type="SFLD" id="SFLDG01140">
    <property type="entry name" value="C2.B:_Phosphomannomutase_and_P"/>
    <property type="match status" value="1"/>
</dbReference>
<evidence type="ECO:0000313" key="4">
    <source>
        <dbReference type="Proteomes" id="UP000235114"/>
    </source>
</evidence>
<evidence type="ECO:0000313" key="2">
    <source>
        <dbReference type="EMBL" id="PLR96310.1"/>
    </source>
</evidence>
<dbReference type="InterPro" id="IPR036412">
    <property type="entry name" value="HAD-like_sf"/>
</dbReference>
<dbReference type="Proteomes" id="UP000235114">
    <property type="component" value="Unassembled WGS sequence"/>
</dbReference>
<dbReference type="Gene3D" id="3.40.50.1000">
    <property type="entry name" value="HAD superfamily/HAD-like"/>
    <property type="match status" value="1"/>
</dbReference>